<reference evidence="21" key="1">
    <citation type="submission" date="2023-07" db="EMBL/GenBank/DDBJ databases">
        <title>Chromosome-level Genome Assembly of Striped Snakehead (Channa striata).</title>
        <authorList>
            <person name="Liu H."/>
        </authorList>
    </citation>
    <scope>NUCLEOTIDE SEQUENCE</scope>
    <source>
        <strain evidence="21">Gz</strain>
        <tissue evidence="21">Muscle</tissue>
    </source>
</reference>
<dbReference type="PANTHER" id="PTHR12346">
    <property type="entry name" value="SIN3B-RELATED"/>
    <property type="match status" value="1"/>
</dbReference>
<evidence type="ECO:0000313" key="22">
    <source>
        <dbReference type="Proteomes" id="UP001187415"/>
    </source>
</evidence>
<keyword evidence="8" id="KW-0805">Transcription regulation</keyword>
<dbReference type="GO" id="GO:0070822">
    <property type="term" value="C:Sin3-type complex"/>
    <property type="evidence" value="ECO:0007669"/>
    <property type="project" value="TreeGrafter"/>
</dbReference>
<evidence type="ECO:0000256" key="14">
    <source>
        <dbReference type="ARBA" id="ARBA00061761"/>
    </source>
</evidence>
<evidence type="ECO:0000256" key="12">
    <source>
        <dbReference type="ARBA" id="ARBA00023242"/>
    </source>
</evidence>
<keyword evidence="10" id="KW-0090">Biological rhythms</keyword>
<evidence type="ECO:0000256" key="18">
    <source>
        <dbReference type="PROSITE-ProRule" id="PRU00810"/>
    </source>
</evidence>
<dbReference type="PANTHER" id="PTHR12346:SF2">
    <property type="entry name" value="PAIRED AMPHIPATHIC HELIX PROTEIN SIN3A"/>
    <property type="match status" value="1"/>
</dbReference>
<dbReference type="InterPro" id="IPR039774">
    <property type="entry name" value="Sin3-like"/>
</dbReference>
<evidence type="ECO:0000256" key="17">
    <source>
        <dbReference type="ARBA" id="ARBA00081271"/>
    </source>
</evidence>
<evidence type="ECO:0000259" key="20">
    <source>
        <dbReference type="SMART" id="SM00761"/>
    </source>
</evidence>
<feature type="compositionally biased region" description="Acidic residues" evidence="19">
    <location>
        <begin position="1058"/>
        <end position="1075"/>
    </location>
</feature>
<evidence type="ECO:0000256" key="5">
    <source>
        <dbReference type="ARBA" id="ARBA00022737"/>
    </source>
</evidence>
<dbReference type="GO" id="GO:0048511">
    <property type="term" value="P:rhythmic process"/>
    <property type="evidence" value="ECO:0007669"/>
    <property type="project" value="UniProtKB-KW"/>
</dbReference>
<keyword evidence="2" id="KW-0678">Repressor</keyword>
<evidence type="ECO:0000256" key="4">
    <source>
        <dbReference type="ARBA" id="ARBA00022553"/>
    </source>
</evidence>
<dbReference type="Pfam" id="PF08295">
    <property type="entry name" value="Sin3_corepress"/>
    <property type="match status" value="1"/>
</dbReference>
<evidence type="ECO:0000256" key="16">
    <source>
        <dbReference type="ARBA" id="ARBA00075105"/>
    </source>
</evidence>
<evidence type="ECO:0000256" key="2">
    <source>
        <dbReference type="ARBA" id="ARBA00022491"/>
    </source>
</evidence>
<dbReference type="FunFam" id="1.20.1160.11:FF:000001">
    <property type="entry name" value="Paired amphipathic helix protein Sin3"/>
    <property type="match status" value="2"/>
</dbReference>
<dbReference type="InterPro" id="IPR003822">
    <property type="entry name" value="PAH"/>
</dbReference>
<comment type="subunit">
    <text evidence="14">Interacts with ARID4B, BRMS1L, HCFC1, HDAC1, HDAC2, MXI1, SAP30L, SAP130, SFPQ and TOPORS. Interacts with OGT (via TPRs 1-6); the interaction mediates transcriptional repression in parallel with histone deacetylase. Interacts with BAZ2A, MXD1, MXD3, MXD4, MBD2, DACH1, NCOR1, NR4A2, REST, RLIM, SAP30, SETDB1, SMYD2, and SUDS3. Interacts with PHF12 in a complex composed of HDAC1, PHF12 and SAP30. Interacts with TET1; the interaction recruits SIN3A to gene promoters. The large PER complex involved in the histone deacetylation is composed of at least HDAC1, PER2, SFPQ and SIN3A. Interacts with KLF11. Interacts with PPHLN1. Found in a complex with YY1, GON4L and HDAC1. Interacts (via PAH2) with FOXK1. Interacts with FOXK2. Found in a complex composed of at least SINHCAF, SIN3A, HDAC1, SAP30, RBBP4, OGT and TET1. Interacts with SINHCAF. Interacts with SPHK2.</text>
</comment>
<feature type="region of interest" description="Disordered" evidence="19">
    <location>
        <begin position="984"/>
        <end position="1006"/>
    </location>
</feature>
<evidence type="ECO:0000256" key="6">
    <source>
        <dbReference type="ARBA" id="ARBA00022843"/>
    </source>
</evidence>
<keyword evidence="6" id="KW-0832">Ubl conjugation</keyword>
<keyword evidence="22" id="KW-1185">Reference proteome</keyword>
<organism evidence="21 22">
    <name type="scientific">Channa striata</name>
    <name type="common">Snakehead murrel</name>
    <name type="synonym">Ophicephalus striatus</name>
    <dbReference type="NCBI Taxonomy" id="64152"/>
    <lineage>
        <taxon>Eukaryota</taxon>
        <taxon>Metazoa</taxon>
        <taxon>Chordata</taxon>
        <taxon>Craniata</taxon>
        <taxon>Vertebrata</taxon>
        <taxon>Euteleostomi</taxon>
        <taxon>Actinopterygii</taxon>
        <taxon>Neopterygii</taxon>
        <taxon>Teleostei</taxon>
        <taxon>Neoteleostei</taxon>
        <taxon>Acanthomorphata</taxon>
        <taxon>Anabantaria</taxon>
        <taxon>Anabantiformes</taxon>
        <taxon>Channoidei</taxon>
        <taxon>Channidae</taxon>
        <taxon>Channa</taxon>
    </lineage>
</organism>
<keyword evidence="7" id="KW-0007">Acetylation</keyword>
<feature type="domain" description="Histone deacetylase interacting" evidence="20">
    <location>
        <begin position="774"/>
        <end position="874"/>
    </location>
</feature>
<evidence type="ECO:0000256" key="11">
    <source>
        <dbReference type="ARBA" id="ARBA00023163"/>
    </source>
</evidence>
<dbReference type="SMART" id="SM00761">
    <property type="entry name" value="HDAC_interact"/>
    <property type="match status" value="1"/>
</dbReference>
<dbReference type="InterPro" id="IPR031693">
    <property type="entry name" value="Sin3_C"/>
</dbReference>
<comment type="subcellular location">
    <subcellularLocation>
        <location evidence="1">Nucleus</location>
        <location evidence="1">Nucleolus</location>
    </subcellularLocation>
</comment>
<comment type="function">
    <text evidence="13">Acts as a transcriptional repressor. Corepressor for REST. Interacts with MXI1 to repress MYC responsive genes and antagonize MYC oncogenic activities. Also interacts with MXD1-MAX heterodimers to repress transcription by tethering SIN3A to DNA. Acts cooperatively with OGT to repress transcription in parallel with histone deacetylation. Involved in the control of the circadian rhythms. Required for the transcriptional repression of circadian target genes, such as PER1, mediated by the large PER complex through histone deacetylation. Cooperates with FOXK1 to regulate cell cycle progression probably by repressing cell cycle inhibitor genes expression. Required for cortical neuron differentiation and callosal axon elongation.</text>
</comment>
<dbReference type="SUPFAM" id="SSF47762">
    <property type="entry name" value="PAH2 domain"/>
    <property type="match status" value="4"/>
</dbReference>
<gene>
    <name evidence="21" type="ORF">Q5P01_006389</name>
</gene>
<dbReference type="GO" id="GO:0000122">
    <property type="term" value="P:negative regulation of transcription by RNA polymerase II"/>
    <property type="evidence" value="ECO:0007669"/>
    <property type="project" value="TreeGrafter"/>
</dbReference>
<evidence type="ECO:0000313" key="21">
    <source>
        <dbReference type="EMBL" id="KAK2853728.1"/>
    </source>
</evidence>
<evidence type="ECO:0000256" key="19">
    <source>
        <dbReference type="SAM" id="MobiDB-lite"/>
    </source>
</evidence>
<evidence type="ECO:0000256" key="7">
    <source>
        <dbReference type="ARBA" id="ARBA00022990"/>
    </source>
</evidence>
<proteinExistence type="predicted"/>
<accession>A0AA88SYP8</accession>
<evidence type="ECO:0000256" key="3">
    <source>
        <dbReference type="ARBA" id="ARBA00022499"/>
    </source>
</evidence>
<evidence type="ECO:0000256" key="1">
    <source>
        <dbReference type="ARBA" id="ARBA00004604"/>
    </source>
</evidence>
<comment type="caution">
    <text evidence="21">The sequence shown here is derived from an EMBL/GenBank/DDBJ whole genome shotgun (WGS) entry which is preliminary data.</text>
</comment>
<feature type="region of interest" description="Disordered" evidence="19">
    <location>
        <begin position="430"/>
        <end position="519"/>
    </location>
</feature>
<keyword evidence="3" id="KW-1017">Isopeptide bond</keyword>
<dbReference type="Pfam" id="PF16879">
    <property type="entry name" value="Sin3a_C"/>
    <property type="match status" value="1"/>
</dbReference>
<dbReference type="Gene3D" id="1.20.1160.11">
    <property type="entry name" value="Paired amphipathic helix"/>
    <property type="match status" value="4"/>
</dbReference>
<feature type="compositionally biased region" description="Polar residues" evidence="19">
    <location>
        <begin position="463"/>
        <end position="519"/>
    </location>
</feature>
<evidence type="ECO:0000256" key="8">
    <source>
        <dbReference type="ARBA" id="ARBA00023015"/>
    </source>
</evidence>
<evidence type="ECO:0000256" key="9">
    <source>
        <dbReference type="ARBA" id="ARBA00023054"/>
    </source>
</evidence>
<evidence type="ECO:0000256" key="10">
    <source>
        <dbReference type="ARBA" id="ARBA00023108"/>
    </source>
</evidence>
<dbReference type="Proteomes" id="UP001187415">
    <property type="component" value="Unassembled WGS sequence"/>
</dbReference>
<dbReference type="PROSITE" id="PS51477">
    <property type="entry name" value="PAH"/>
    <property type="match status" value="4"/>
</dbReference>
<keyword evidence="4" id="KW-0597">Phosphoprotein</keyword>
<dbReference type="Pfam" id="PF02671">
    <property type="entry name" value="PAH"/>
    <property type="match status" value="4"/>
</dbReference>
<feature type="compositionally biased region" description="Low complexity" evidence="19">
    <location>
        <begin position="430"/>
        <end position="457"/>
    </location>
</feature>
<sequence>MKRRVEDQESIFAPQQKHSRRHPGHGIAESFQHRALAPAPAVIEAATDNMQPSTGIQYSLPQGYQVPTMPQSTSGHGGNNTTPHVGPNAHSLAVQSQGPAVVQGPAHPPAPMTSTQGQQQVQRLKVEDALSYLDQVKLEFGNHPQVYNDFLDIMKEFKSQSIDTPGVISRVSQLFKGHPDLIMVVTEVVAGGCLESPFEYVYRMKRRVEDQESIFAPQQQQSRRHPGQGIAESFQHRALAPAPAVIEAATDNMQPSTGIQYSLPQGYQVPTMPQSTSGHGGNNTTPHVGPNAHSLAVQSQGPAVVQGPAHPPAPMTSTQGQQQFQRLKVEDALSYLDQVKLEFGNHPQVYNDFLDIMKEFKSQSIDTPGVISRVSQLFKGHPDLIMGFNTFLPPGYKIEVQTNDLVNVTTPGQIHYITPHGISVQNIPVSAASSQPASHHQHQSLPQAGTHTTTTTTPPIPTQSAPNKTSKPIQSPAHTPTSQPNPSIPSYASPRSPSVQSHTPVSSTPSAGPPLQNNQPVEFNHAINYVNKIKNRFQGQPDIYKAFLEILHTYQKEQRNAKEAGGNYTPALTEQEVYTQVAKLFKNQEDLLSEFGQFLPDANSSVLLSKSTPDRAESVRNDHGGTVKRPLLNNNKQRLNQNGLPLRRPAGVGATLPMKKKPKLMEKDHGMTEVSKHSTSTETMFFEKVKKALRSSEAYDNFLRCLQIFNQEVISRAELVQLVIPFLGKFPELFTWFKNFLGYRESSHLESSHAESLPKERGTEGIAMEIDYASCKRLGSSYRALPKSYQQPKCTGRTPLCREVLNDTWVSFPSWSEDSTFVSSKKTQYEEHIYRCEDERFELDVVLETNLATIRALETVQRRLSRMSAEEQLRFKLDSTLGGSSEVIHRKAVQRIYGDKSHDIIDGLKRNPAVCVPIVLKRLKMKDDEWREAQRGFNKIWREQNEKYYLKSLDHQGINFKQNDTKVLRSKTLLNEIELLYDDRQERASEETSTPSPPSGPHMTLTYDDSQILEDAAALIIHHVKRQVGIQKDDKYKIKQIIHHFIPDLLFARRGELSDVEEEEEEDEEDVDMDQDGTKKHNGLSSSSPSKSKLLFSNTAAQKLRGTDDAYNLFFVNNYWYVFLRLHYILCSRLLRIYTQAEKQIEEDAREREWEREVLGFKREKNENPAIQLKMKEPLDIDVEDYYSVFLEMVRNLLDGNMEPAQYEDSLREMFTIHAYIAFTMDKLIQSIVRQLQHLVTDDGCARVIDMYLSESANKATGGTLSTQPSRATAEGAYQRKAEHLMSDENCFKLMFAKCRGSVSLAVELLDTEEENSDEPAERWSDYVDRYLNSDSASPELREHLAQKPVFLPRNLRRVRKCQRGWEQLQQERMIKGPTDKSQDGNSELKMGCMFKLNSYKMVYVCKSEDYMYRHTALTRTHQSHQQVNTRLHKRFQAWLDTWAKEHVTSDMAADSQKWLMGEGQEGLLSCTTTRSPEVLHYLNINKYRVKYQTL</sequence>
<name>A0AA88SYP8_CHASR</name>
<dbReference type="GO" id="GO:0061629">
    <property type="term" value="F:RNA polymerase II-specific DNA-binding transcription factor binding"/>
    <property type="evidence" value="ECO:0007669"/>
    <property type="project" value="UniProtKB-ARBA"/>
</dbReference>
<keyword evidence="12 18" id="KW-0539">Nucleus</keyword>
<dbReference type="GO" id="GO:0005730">
    <property type="term" value="C:nucleolus"/>
    <property type="evidence" value="ECO:0007669"/>
    <property type="project" value="UniProtKB-SubCell"/>
</dbReference>
<dbReference type="FunFam" id="1.20.1160.11:FF:000002">
    <property type="entry name" value="Paired amphipathic helix protein SIN3"/>
    <property type="match status" value="1"/>
</dbReference>
<dbReference type="EMBL" id="JAUPFM010000004">
    <property type="protein sequence ID" value="KAK2853728.1"/>
    <property type="molecule type" value="Genomic_DNA"/>
</dbReference>
<feature type="region of interest" description="Disordered" evidence="19">
    <location>
        <begin position="1058"/>
        <end position="1091"/>
    </location>
</feature>
<evidence type="ECO:0000256" key="13">
    <source>
        <dbReference type="ARBA" id="ARBA00056268"/>
    </source>
</evidence>
<keyword evidence="9" id="KW-0175">Coiled coil</keyword>
<feature type="region of interest" description="Disordered" evidence="19">
    <location>
        <begin position="1"/>
        <end position="25"/>
    </location>
</feature>
<protein>
    <recommendedName>
        <fullName evidence="15">Paired amphipathic helix protein Sin3a</fullName>
    </recommendedName>
    <alternativeName>
        <fullName evidence="16">Histone deacetylase complex subunit Sin3a</fullName>
    </alternativeName>
    <alternativeName>
        <fullName evidence="17">Transcriptional corepressor Sin3a</fullName>
    </alternativeName>
</protein>
<dbReference type="InterPro" id="IPR036600">
    <property type="entry name" value="PAH_sf"/>
</dbReference>
<dbReference type="FunFam" id="1.20.1160.11:FF:000004">
    <property type="entry name" value="Paired amphipathic helix protein Sin3a"/>
    <property type="match status" value="1"/>
</dbReference>
<dbReference type="GO" id="GO:0003714">
    <property type="term" value="F:transcription corepressor activity"/>
    <property type="evidence" value="ECO:0007669"/>
    <property type="project" value="InterPro"/>
</dbReference>
<evidence type="ECO:0000256" key="15">
    <source>
        <dbReference type="ARBA" id="ARBA00068512"/>
    </source>
</evidence>
<keyword evidence="11" id="KW-0804">Transcription</keyword>
<dbReference type="InterPro" id="IPR013194">
    <property type="entry name" value="HDAC_interact_dom"/>
</dbReference>
<keyword evidence="5" id="KW-0677">Repeat</keyword>